<keyword evidence="1" id="KW-0732">Signal</keyword>
<dbReference type="EMBL" id="BOMF01000047">
    <property type="protein sequence ID" value="GID45218.1"/>
    <property type="molecule type" value="Genomic_DNA"/>
</dbReference>
<protein>
    <recommendedName>
        <fullName evidence="3">Secreted protein</fullName>
    </recommendedName>
</protein>
<evidence type="ECO:0000313" key="2">
    <source>
        <dbReference type="EMBL" id="GID45218.1"/>
    </source>
</evidence>
<evidence type="ECO:0000256" key="1">
    <source>
        <dbReference type="SAM" id="SignalP"/>
    </source>
</evidence>
<gene>
    <name evidence="2" type="ORF">Aca07nite_24930</name>
</gene>
<proteinExistence type="predicted"/>
<feature type="signal peptide" evidence="1">
    <location>
        <begin position="1"/>
        <end position="28"/>
    </location>
</feature>
<comment type="caution">
    <text evidence="2">The sequence shown here is derived from an EMBL/GenBank/DDBJ whole genome shotgun (WGS) entry which is preliminary data.</text>
</comment>
<sequence length="90" mass="9014">MKHFSRKAFAVAALAAGALMLAPAAAYAGGHGGGPGFDIDQDTKCVGHADTQNALVGLQNVDIQALSGLGIIGQGTANQNDIFSCAPSIF</sequence>
<accession>A0ABQ3WFJ6</accession>
<feature type="chain" id="PRO_5047086892" description="Secreted protein" evidence="1">
    <location>
        <begin position="29"/>
        <end position="90"/>
    </location>
</feature>
<evidence type="ECO:0008006" key="3">
    <source>
        <dbReference type="Google" id="ProtNLM"/>
    </source>
</evidence>
<reference evidence="2" key="1">
    <citation type="submission" date="2021-01" db="EMBL/GenBank/DDBJ databases">
        <title>Whole genome shotgun sequence of Actinoplanes capillaceus NBRC 16408.</title>
        <authorList>
            <person name="Komaki H."/>
            <person name="Tamura T."/>
        </authorList>
    </citation>
    <scope>NUCLEOTIDE SEQUENCE [LARGE SCALE GENOMIC DNA]</scope>
    <source>
        <strain evidence="2">NBRC 16408</strain>
    </source>
</reference>
<organism evidence="2">
    <name type="scientific">Actinoplanes campanulatus</name>
    <dbReference type="NCBI Taxonomy" id="113559"/>
    <lineage>
        <taxon>Bacteria</taxon>
        <taxon>Bacillati</taxon>
        <taxon>Actinomycetota</taxon>
        <taxon>Actinomycetes</taxon>
        <taxon>Micromonosporales</taxon>
        <taxon>Micromonosporaceae</taxon>
        <taxon>Actinoplanes</taxon>
    </lineage>
</organism>
<dbReference type="RefSeq" id="WP_204295734.1">
    <property type="nucleotide sequence ID" value="NZ_BAAAGQ010000031.1"/>
</dbReference>
<name>A0ABQ3WFJ6_9ACTN</name>